<dbReference type="NCBIfam" id="TIGR00229">
    <property type="entry name" value="sensory_box"/>
    <property type="match status" value="3"/>
</dbReference>
<dbReference type="SUPFAM" id="SSF55785">
    <property type="entry name" value="PYP-like sensor domain (PAS domain)"/>
    <property type="match status" value="3"/>
</dbReference>
<keyword evidence="5" id="KW-0808">Transferase</keyword>
<dbReference type="AlphaFoldDB" id="A0A323UHN5"/>
<proteinExistence type="predicted"/>
<gene>
    <name evidence="5" type="ORF">DNX69_17135</name>
</gene>
<keyword evidence="1" id="KW-0807">Transducer</keyword>
<protein>
    <submittedName>
        <fullName evidence="5">Histidine kinase</fullName>
    </submittedName>
</protein>
<dbReference type="PROSITE" id="PS50111">
    <property type="entry name" value="CHEMOTAXIS_TRANSDUC_2"/>
    <property type="match status" value="1"/>
</dbReference>
<dbReference type="InterPro" id="IPR035965">
    <property type="entry name" value="PAS-like_dom_sf"/>
</dbReference>
<dbReference type="InterPro" id="IPR000700">
    <property type="entry name" value="PAS-assoc_C"/>
</dbReference>
<dbReference type="RefSeq" id="WP_110787141.1">
    <property type="nucleotide sequence ID" value="NZ_QKQS01000023.1"/>
</dbReference>
<dbReference type="InterPro" id="IPR050903">
    <property type="entry name" value="Bact_Chemotaxis_MeTrfase"/>
</dbReference>
<comment type="caution">
    <text evidence="5">The sequence shown here is derived from an EMBL/GenBank/DDBJ whole genome shotgun (WGS) entry which is preliminary data.</text>
</comment>
<feature type="domain" description="PAS" evidence="3">
    <location>
        <begin position="13"/>
        <end position="83"/>
    </location>
</feature>
<dbReference type="Proteomes" id="UP000248134">
    <property type="component" value="Unassembled WGS sequence"/>
</dbReference>
<evidence type="ECO:0000259" key="4">
    <source>
        <dbReference type="PROSITE" id="PS50113"/>
    </source>
</evidence>
<dbReference type="SUPFAM" id="SSF58104">
    <property type="entry name" value="Methyl-accepting chemotaxis protein (MCP) signaling domain"/>
    <property type="match status" value="1"/>
</dbReference>
<dbReference type="GO" id="GO:0016301">
    <property type="term" value="F:kinase activity"/>
    <property type="evidence" value="ECO:0007669"/>
    <property type="project" value="UniProtKB-KW"/>
</dbReference>
<dbReference type="SMART" id="SM00283">
    <property type="entry name" value="MA"/>
    <property type="match status" value="1"/>
</dbReference>
<feature type="domain" description="PAC" evidence="4">
    <location>
        <begin position="208"/>
        <end position="260"/>
    </location>
</feature>
<dbReference type="GO" id="GO:0007165">
    <property type="term" value="P:signal transduction"/>
    <property type="evidence" value="ECO:0007669"/>
    <property type="project" value="UniProtKB-KW"/>
</dbReference>
<dbReference type="CDD" id="cd00130">
    <property type="entry name" value="PAS"/>
    <property type="match status" value="3"/>
</dbReference>
<keyword evidence="5" id="KW-0418">Kinase</keyword>
<sequence length="560" mass="60813">MFPFSKRGAAFDADKAMVAAINRSQAVIEFDLDGKVIDANDNFLSTLGYSLAEIKGKHHRMFVDPAEHDSAAYRDFWAALRSGQFQSGEFRRIGKGSRDVWIQASYNPIFDKSGKPCGVVKFAADITAAKTQSLEETGKLAAIDRAQAVIEFAMDGTILTANENFLATLGYSLGEIKGKNHSMFIEPSVRDGSDYREFWARLNRGEYFPGEFKRIGKGGKEVWILASYNPILDGRGKPFKVVKYATDVTEQKLKNADFSGQIDAIRKSQAVIEFSIDGTVLDANDNFLHALGYTLAEIKGRHHSMFMSSDEREGAAYREFWSALRRGDYQAGEYKRIGKGGKEVWIQASYNPILDLNGRPFKVVKYATDTTRQVLTRLGNERVRTMMESVAAGAEELNASVREISEAMTKSRQTALNAVGEVDAADSQANQLNNAAQAMSGIVELINHITGQINLLALNATIESARAGEAGRGFAVVAAEVKNLATQAKQATDRIGTEIGNLTGISGDVVGALGKIKSAIQNVSEYVNSTAAAVEEQSTVTSEMSSSMQRAAAEAAAIAA</sequence>
<accession>A0A323UHN5</accession>
<dbReference type="SMART" id="SM00086">
    <property type="entry name" value="PAC"/>
    <property type="match status" value="3"/>
</dbReference>
<dbReference type="PROSITE" id="PS50113">
    <property type="entry name" value="PAC"/>
    <property type="match status" value="2"/>
</dbReference>
<dbReference type="InterPro" id="IPR000014">
    <property type="entry name" value="PAS"/>
</dbReference>
<dbReference type="Pfam" id="PF00015">
    <property type="entry name" value="MCPsignal"/>
    <property type="match status" value="1"/>
</dbReference>
<organism evidence="5 6">
    <name type="scientific">Rhodopseudomonas palustris</name>
    <dbReference type="NCBI Taxonomy" id="1076"/>
    <lineage>
        <taxon>Bacteria</taxon>
        <taxon>Pseudomonadati</taxon>
        <taxon>Pseudomonadota</taxon>
        <taxon>Alphaproteobacteria</taxon>
        <taxon>Hyphomicrobiales</taxon>
        <taxon>Nitrobacteraceae</taxon>
        <taxon>Rhodopseudomonas</taxon>
    </lineage>
</organism>
<evidence type="ECO:0000259" key="2">
    <source>
        <dbReference type="PROSITE" id="PS50111"/>
    </source>
</evidence>
<name>A0A323UHN5_RHOPL</name>
<dbReference type="InterPro" id="IPR001610">
    <property type="entry name" value="PAC"/>
</dbReference>
<evidence type="ECO:0000313" key="6">
    <source>
        <dbReference type="Proteomes" id="UP000248134"/>
    </source>
</evidence>
<dbReference type="PRINTS" id="PR00260">
    <property type="entry name" value="CHEMTRNSDUCR"/>
</dbReference>
<dbReference type="InterPro" id="IPR004090">
    <property type="entry name" value="Chemotax_Me-accpt_rcpt"/>
</dbReference>
<dbReference type="GO" id="GO:0004888">
    <property type="term" value="F:transmembrane signaling receptor activity"/>
    <property type="evidence" value="ECO:0007669"/>
    <property type="project" value="InterPro"/>
</dbReference>
<evidence type="ECO:0000313" key="5">
    <source>
        <dbReference type="EMBL" id="PZA11050.1"/>
    </source>
</evidence>
<dbReference type="PANTHER" id="PTHR24422:SF10">
    <property type="entry name" value="CHEMOTAXIS PROTEIN METHYLTRANSFERASE 2"/>
    <property type="match status" value="1"/>
</dbReference>
<dbReference type="Gene3D" id="1.10.287.950">
    <property type="entry name" value="Methyl-accepting chemotaxis protein"/>
    <property type="match status" value="1"/>
</dbReference>
<dbReference type="PROSITE" id="PS50112">
    <property type="entry name" value="PAS"/>
    <property type="match status" value="1"/>
</dbReference>
<evidence type="ECO:0000256" key="1">
    <source>
        <dbReference type="PROSITE-ProRule" id="PRU00284"/>
    </source>
</evidence>
<dbReference type="InterPro" id="IPR004089">
    <property type="entry name" value="MCPsignal_dom"/>
</dbReference>
<dbReference type="PANTHER" id="PTHR24422">
    <property type="entry name" value="CHEMOTAXIS PROTEIN METHYLTRANSFERASE"/>
    <property type="match status" value="1"/>
</dbReference>
<evidence type="ECO:0000259" key="3">
    <source>
        <dbReference type="PROSITE" id="PS50112"/>
    </source>
</evidence>
<dbReference type="GO" id="GO:0006935">
    <property type="term" value="P:chemotaxis"/>
    <property type="evidence" value="ECO:0007669"/>
    <property type="project" value="InterPro"/>
</dbReference>
<dbReference type="InterPro" id="IPR013655">
    <property type="entry name" value="PAS_fold_3"/>
</dbReference>
<reference evidence="5 6" key="1">
    <citation type="submission" date="2018-06" db="EMBL/GenBank/DDBJ databases">
        <title>Draft Whole-Genome Sequence of the purple photosynthetic bacterium Rhodospeudomonas palustris XCP.</title>
        <authorList>
            <person name="Rayyan A."/>
            <person name="Meyer T.E."/>
            <person name="Kyndt J.A."/>
        </authorList>
    </citation>
    <scope>NUCLEOTIDE SEQUENCE [LARGE SCALE GENOMIC DNA]</scope>
    <source>
        <strain evidence="5 6">XCP</strain>
    </source>
</reference>
<dbReference type="OrthoDB" id="9765776at2"/>
<feature type="domain" description="PAC" evidence="4">
    <location>
        <begin position="86"/>
        <end position="138"/>
    </location>
</feature>
<dbReference type="Pfam" id="PF08447">
    <property type="entry name" value="PAS_3"/>
    <property type="match status" value="3"/>
</dbReference>
<feature type="domain" description="Methyl-accepting transducer" evidence="2">
    <location>
        <begin position="381"/>
        <end position="560"/>
    </location>
</feature>
<dbReference type="GO" id="GO:0016020">
    <property type="term" value="C:membrane"/>
    <property type="evidence" value="ECO:0007669"/>
    <property type="project" value="InterPro"/>
</dbReference>
<dbReference type="SMART" id="SM00091">
    <property type="entry name" value="PAS"/>
    <property type="match status" value="3"/>
</dbReference>
<dbReference type="Gene3D" id="3.30.450.20">
    <property type="entry name" value="PAS domain"/>
    <property type="match status" value="3"/>
</dbReference>
<dbReference type="EMBL" id="QKQS01000023">
    <property type="protein sequence ID" value="PZA11050.1"/>
    <property type="molecule type" value="Genomic_DNA"/>
</dbReference>